<proteinExistence type="inferred from homology"/>
<gene>
    <name evidence="2" type="ORF">S01H1_08387</name>
</gene>
<name>X0S528_9ZZZZ</name>
<dbReference type="InterPro" id="IPR020904">
    <property type="entry name" value="Sc_DH/Rdtase_CS"/>
</dbReference>
<dbReference type="PRINTS" id="PR00080">
    <property type="entry name" value="SDRFAMILY"/>
</dbReference>
<comment type="caution">
    <text evidence="2">The sequence shown here is derived from an EMBL/GenBank/DDBJ whole genome shotgun (WGS) entry which is preliminary data.</text>
</comment>
<feature type="non-terminal residue" evidence="2">
    <location>
        <position position="1"/>
    </location>
</feature>
<evidence type="ECO:0000313" key="2">
    <source>
        <dbReference type="EMBL" id="GAF76114.1"/>
    </source>
</evidence>
<dbReference type="GO" id="GO:0016616">
    <property type="term" value="F:oxidoreductase activity, acting on the CH-OH group of donors, NAD or NADP as acceptor"/>
    <property type="evidence" value="ECO:0007669"/>
    <property type="project" value="TreeGrafter"/>
</dbReference>
<reference evidence="2" key="1">
    <citation type="journal article" date="2014" name="Front. Microbiol.">
        <title>High frequency of phylogenetically diverse reductive dehalogenase-homologous genes in deep subseafloor sedimentary metagenomes.</title>
        <authorList>
            <person name="Kawai M."/>
            <person name="Futagami T."/>
            <person name="Toyoda A."/>
            <person name="Takaki Y."/>
            <person name="Nishi S."/>
            <person name="Hori S."/>
            <person name="Arai W."/>
            <person name="Tsubouchi T."/>
            <person name="Morono Y."/>
            <person name="Uchiyama I."/>
            <person name="Ito T."/>
            <person name="Fujiyama A."/>
            <person name="Inagaki F."/>
            <person name="Takami H."/>
        </authorList>
    </citation>
    <scope>NUCLEOTIDE SEQUENCE</scope>
    <source>
        <strain evidence="2">Expedition CK06-06</strain>
    </source>
</reference>
<dbReference type="PANTHER" id="PTHR42760:SF40">
    <property type="entry name" value="3-OXOACYL-[ACYL-CARRIER-PROTEIN] REDUCTASE, CHLOROPLASTIC"/>
    <property type="match status" value="1"/>
</dbReference>
<dbReference type="Gene3D" id="3.40.50.720">
    <property type="entry name" value="NAD(P)-binding Rossmann-like Domain"/>
    <property type="match status" value="1"/>
</dbReference>
<dbReference type="EMBL" id="BARS01004306">
    <property type="protein sequence ID" value="GAF76114.1"/>
    <property type="molecule type" value="Genomic_DNA"/>
</dbReference>
<sequence length="206" mass="21900">RGLPLKVDVTDSQAVDEMVAQTMDAFGRIDILVNNAGGVVGPAPSLWMEETAWNKTLAINATGTFLCSQRVARAMIPRGEGGKIINISSIAAKRAAPFLAAYCAAKAAIVGFTRTLAVELAPSNIQVNAVCPGEVDTDLTRWGWQLEANLRSVSYDQVISGTIEQIPLGRLEQPDDVANLVAFLASSQSDYMTGQAINVDGGIVMY</sequence>
<dbReference type="AlphaFoldDB" id="X0S528"/>
<dbReference type="InterPro" id="IPR036291">
    <property type="entry name" value="NAD(P)-bd_dom_sf"/>
</dbReference>
<dbReference type="SUPFAM" id="SSF51735">
    <property type="entry name" value="NAD(P)-binding Rossmann-fold domains"/>
    <property type="match status" value="1"/>
</dbReference>
<accession>X0S528</accession>
<dbReference type="GO" id="GO:0030497">
    <property type="term" value="P:fatty acid elongation"/>
    <property type="evidence" value="ECO:0007669"/>
    <property type="project" value="TreeGrafter"/>
</dbReference>
<evidence type="ECO:0008006" key="3">
    <source>
        <dbReference type="Google" id="ProtNLM"/>
    </source>
</evidence>
<organism evidence="2">
    <name type="scientific">marine sediment metagenome</name>
    <dbReference type="NCBI Taxonomy" id="412755"/>
    <lineage>
        <taxon>unclassified sequences</taxon>
        <taxon>metagenomes</taxon>
        <taxon>ecological metagenomes</taxon>
    </lineage>
</organism>
<dbReference type="FunFam" id="3.40.50.720:FF:000084">
    <property type="entry name" value="Short-chain dehydrogenase reductase"/>
    <property type="match status" value="1"/>
</dbReference>
<dbReference type="Pfam" id="PF13561">
    <property type="entry name" value="adh_short_C2"/>
    <property type="match status" value="1"/>
</dbReference>
<protein>
    <recommendedName>
        <fullName evidence="3">SDR family oxidoreductase</fullName>
    </recommendedName>
</protein>
<dbReference type="InterPro" id="IPR002347">
    <property type="entry name" value="SDR_fam"/>
</dbReference>
<comment type="similarity">
    <text evidence="1">Belongs to the short-chain dehydrogenases/reductases (SDR) family.</text>
</comment>
<dbReference type="PROSITE" id="PS00061">
    <property type="entry name" value="ADH_SHORT"/>
    <property type="match status" value="1"/>
</dbReference>
<dbReference type="PANTHER" id="PTHR42760">
    <property type="entry name" value="SHORT-CHAIN DEHYDROGENASES/REDUCTASES FAMILY MEMBER"/>
    <property type="match status" value="1"/>
</dbReference>
<dbReference type="PRINTS" id="PR00081">
    <property type="entry name" value="GDHRDH"/>
</dbReference>
<evidence type="ECO:0000256" key="1">
    <source>
        <dbReference type="ARBA" id="ARBA00006484"/>
    </source>
</evidence>